<feature type="non-terminal residue" evidence="12">
    <location>
        <position position="605"/>
    </location>
</feature>
<evidence type="ECO:0000256" key="2">
    <source>
        <dbReference type="ARBA" id="ARBA00006375"/>
    </source>
</evidence>
<dbReference type="Proteomes" id="UP000246740">
    <property type="component" value="Unassembled WGS sequence"/>
</dbReference>
<feature type="compositionally biased region" description="Low complexity" evidence="11">
    <location>
        <begin position="1"/>
        <end position="17"/>
    </location>
</feature>
<evidence type="ECO:0000256" key="4">
    <source>
        <dbReference type="ARBA" id="ARBA00022692"/>
    </source>
</evidence>
<feature type="region of interest" description="Disordered" evidence="11">
    <location>
        <begin position="505"/>
        <end position="547"/>
    </location>
</feature>
<evidence type="ECO:0000256" key="5">
    <source>
        <dbReference type="ARBA" id="ARBA00022737"/>
    </source>
</evidence>
<keyword evidence="6" id="KW-0999">Mitochondrion inner membrane</keyword>
<dbReference type="InParanoid" id="A0A317XXH6"/>
<gene>
    <name evidence="12" type="ORF">BCV70DRAFT_197064</name>
</gene>
<evidence type="ECO:0000256" key="8">
    <source>
        <dbReference type="ARBA" id="ARBA00023128"/>
    </source>
</evidence>
<keyword evidence="7" id="KW-1133">Transmembrane helix</keyword>
<keyword evidence="9 10" id="KW-0472">Membrane</keyword>
<feature type="repeat" description="Solcar" evidence="10">
    <location>
        <begin position="233"/>
        <end position="322"/>
    </location>
</feature>
<comment type="similarity">
    <text evidence="2">Belongs to the mitochondrial carrier (TC 2.A.29) family.</text>
</comment>
<dbReference type="STRING" id="1882483.A0A317XXH6"/>
<comment type="subcellular location">
    <subcellularLocation>
        <location evidence="1">Mitochondrion inner membrane</location>
        <topology evidence="1">Multi-pass membrane protein</topology>
    </subcellularLocation>
</comment>
<dbReference type="Pfam" id="PF00153">
    <property type="entry name" value="Mito_carr"/>
    <property type="match status" value="4"/>
</dbReference>
<feature type="region of interest" description="Disordered" evidence="11">
    <location>
        <begin position="1"/>
        <end position="60"/>
    </location>
</feature>
<dbReference type="PANTHER" id="PTHR45760">
    <property type="entry name" value="FI19922P1-RELATED"/>
    <property type="match status" value="1"/>
</dbReference>
<evidence type="ECO:0000256" key="6">
    <source>
        <dbReference type="ARBA" id="ARBA00022792"/>
    </source>
</evidence>
<dbReference type="InterPro" id="IPR045315">
    <property type="entry name" value="Mtm1-like"/>
</dbReference>
<dbReference type="PANTHER" id="PTHR45760:SF2">
    <property type="entry name" value="FI19922P1-RELATED"/>
    <property type="match status" value="1"/>
</dbReference>
<feature type="compositionally biased region" description="Low complexity" evidence="11">
    <location>
        <begin position="166"/>
        <end position="202"/>
    </location>
</feature>
<dbReference type="PROSITE" id="PS50920">
    <property type="entry name" value="SOLCAR"/>
    <property type="match status" value="3"/>
</dbReference>
<protein>
    <submittedName>
        <fullName evidence="12">Mitochondrial carrier</fullName>
    </submittedName>
</protein>
<sequence>MAVLDSTAVASAPASSSRVDLREPEAFPSMQATSLERPAPPRRRSSFGKGEPRKPVSRSKKAVAAVTGAVTTSFLMTPFDVIKTRLQTQASAEPLFFPSKHLATTPTTPLLDKGKQAVKGAAAAAAARSSRIGTGGITAHPATCCQQTFFTSNGQPESVLCRYDPRQPSASSSALPASHSTSPSPSASSKASSSRSIPRSSASNFWGKSSAFGNSPAPRSSVRILPSPPPAPNTYLHPFPSAVSANGSSSCACAFPSQAVAKQELQAAAASQGRLTGLWDGVIKVGRAEGMRGLWRGLAPTLMMTVPSQVTYMSAYDYFRSQMLASEDTAVVQAQFQATSAANGRELGVAGKSPSLSAVTAQSLFASLLAGALARAISATLVTPLELIRTRLQASSRSQASLTSILRGLWVEMRTTSVRSGGGPLILWRGLTPTLWRDVPFSAIYFAGYEAGKRTLTGGGLGEGNAAGSGEEFGVAFVSGSVSGGIAAVLTHPFDVVKTHLQTQSSSESSLSPSSSSQPSTASAGASASGANSATTTAATRTRLSGSLRSPRAVGSVWSSMRTIVEREGTQGLWKGLSPRTAKVAPACGVMIASFEVVGRFLADL</sequence>
<evidence type="ECO:0000256" key="3">
    <source>
        <dbReference type="ARBA" id="ARBA00022448"/>
    </source>
</evidence>
<organism evidence="12 13">
    <name type="scientific">Testicularia cyperi</name>
    <dbReference type="NCBI Taxonomy" id="1882483"/>
    <lineage>
        <taxon>Eukaryota</taxon>
        <taxon>Fungi</taxon>
        <taxon>Dikarya</taxon>
        <taxon>Basidiomycota</taxon>
        <taxon>Ustilaginomycotina</taxon>
        <taxon>Ustilaginomycetes</taxon>
        <taxon>Ustilaginales</taxon>
        <taxon>Anthracoideaceae</taxon>
        <taxon>Testicularia</taxon>
    </lineage>
</organism>
<evidence type="ECO:0000256" key="11">
    <source>
        <dbReference type="SAM" id="MobiDB-lite"/>
    </source>
</evidence>
<dbReference type="FunCoup" id="A0A317XXH6">
    <property type="interactions" value="302"/>
</dbReference>
<dbReference type="GO" id="GO:1990542">
    <property type="term" value="P:mitochondrial transmembrane transport"/>
    <property type="evidence" value="ECO:0007669"/>
    <property type="project" value="InterPro"/>
</dbReference>
<evidence type="ECO:0000256" key="10">
    <source>
        <dbReference type="PROSITE-ProRule" id="PRU00282"/>
    </source>
</evidence>
<evidence type="ECO:0000256" key="1">
    <source>
        <dbReference type="ARBA" id="ARBA00004448"/>
    </source>
</evidence>
<keyword evidence="4 10" id="KW-0812">Transmembrane</keyword>
<dbReference type="InterPro" id="IPR018108">
    <property type="entry name" value="MCP_transmembrane"/>
</dbReference>
<dbReference type="InterPro" id="IPR002067">
    <property type="entry name" value="MCP"/>
</dbReference>
<keyword evidence="8" id="KW-0496">Mitochondrion</keyword>
<keyword evidence="13" id="KW-1185">Reference proteome</keyword>
<keyword evidence="5" id="KW-0677">Repeat</keyword>
<dbReference type="Gene3D" id="1.50.40.10">
    <property type="entry name" value="Mitochondrial carrier domain"/>
    <property type="match status" value="3"/>
</dbReference>
<evidence type="ECO:0000313" key="12">
    <source>
        <dbReference type="EMBL" id="PWZ02802.1"/>
    </source>
</evidence>
<name>A0A317XXH6_9BASI</name>
<keyword evidence="3" id="KW-0813">Transport</keyword>
<reference evidence="12 13" key="1">
    <citation type="journal article" date="2018" name="Mol. Biol. Evol.">
        <title>Broad Genomic Sampling Reveals a Smut Pathogenic Ancestry of the Fungal Clade Ustilaginomycotina.</title>
        <authorList>
            <person name="Kijpornyongpan T."/>
            <person name="Mondo S.J."/>
            <person name="Barry K."/>
            <person name="Sandor L."/>
            <person name="Lee J."/>
            <person name="Lipzen A."/>
            <person name="Pangilinan J."/>
            <person name="LaButti K."/>
            <person name="Hainaut M."/>
            <person name="Henrissat B."/>
            <person name="Grigoriev I.V."/>
            <person name="Spatafora J.W."/>
            <person name="Aime M.C."/>
        </authorList>
    </citation>
    <scope>NUCLEOTIDE SEQUENCE [LARGE SCALE GENOMIC DNA]</scope>
    <source>
        <strain evidence="12 13">MCA 3645</strain>
    </source>
</reference>
<evidence type="ECO:0000256" key="9">
    <source>
        <dbReference type="ARBA" id="ARBA00023136"/>
    </source>
</evidence>
<dbReference type="InterPro" id="IPR023395">
    <property type="entry name" value="MCP_dom_sf"/>
</dbReference>
<feature type="repeat" description="Solcar" evidence="10">
    <location>
        <begin position="362"/>
        <end position="455"/>
    </location>
</feature>
<dbReference type="PRINTS" id="PR00926">
    <property type="entry name" value="MITOCARRIER"/>
</dbReference>
<evidence type="ECO:0000313" key="13">
    <source>
        <dbReference type="Proteomes" id="UP000246740"/>
    </source>
</evidence>
<dbReference type="OrthoDB" id="1747031at2759"/>
<dbReference type="EMBL" id="KZ819188">
    <property type="protein sequence ID" value="PWZ02802.1"/>
    <property type="molecule type" value="Genomic_DNA"/>
</dbReference>
<feature type="repeat" description="Solcar" evidence="10">
    <location>
        <begin position="471"/>
        <end position="601"/>
    </location>
</feature>
<accession>A0A317XXH6</accession>
<evidence type="ECO:0000256" key="7">
    <source>
        <dbReference type="ARBA" id="ARBA00022989"/>
    </source>
</evidence>
<proteinExistence type="inferred from homology"/>
<dbReference type="AlphaFoldDB" id="A0A317XXH6"/>
<dbReference type="SUPFAM" id="SSF103506">
    <property type="entry name" value="Mitochondrial carrier"/>
    <property type="match status" value="1"/>
</dbReference>
<feature type="region of interest" description="Disordered" evidence="11">
    <location>
        <begin position="160"/>
        <end position="202"/>
    </location>
</feature>
<dbReference type="GO" id="GO:0005743">
    <property type="term" value="C:mitochondrial inner membrane"/>
    <property type="evidence" value="ECO:0007669"/>
    <property type="project" value="UniProtKB-SubCell"/>
</dbReference>